<proteinExistence type="predicted"/>
<name>A0A250J897_9BACT</name>
<reference evidence="7 8" key="1">
    <citation type="submission" date="2017-06" db="EMBL/GenBank/DDBJ databases">
        <title>Sequencing and comparative analysis of myxobacterial genomes.</title>
        <authorList>
            <person name="Rupp O."/>
            <person name="Goesmann A."/>
            <person name="Sogaard-Andersen L."/>
        </authorList>
    </citation>
    <scope>NUCLEOTIDE SEQUENCE [LARGE SCALE GENOMIC DNA]</scope>
    <source>
        <strain evidence="7 8">DSM 52655</strain>
    </source>
</reference>
<comment type="subcellular location">
    <subcellularLocation>
        <location evidence="1">Membrane</location>
        <topology evidence="1">Multi-pass membrane protein</topology>
    </subcellularLocation>
</comment>
<evidence type="ECO:0000259" key="6">
    <source>
        <dbReference type="Pfam" id="PF14378"/>
    </source>
</evidence>
<protein>
    <submittedName>
        <fullName evidence="7">Phosphatidic acid phosphatase</fullName>
    </submittedName>
</protein>
<evidence type="ECO:0000256" key="1">
    <source>
        <dbReference type="ARBA" id="ARBA00004141"/>
    </source>
</evidence>
<dbReference type="AlphaFoldDB" id="A0A250J897"/>
<feature type="domain" description="Inositolphosphotransferase Aur1/Ipt1" evidence="6">
    <location>
        <begin position="111"/>
        <end position="287"/>
    </location>
</feature>
<dbReference type="RefSeq" id="WP_095987683.1">
    <property type="nucleotide sequence ID" value="NZ_CP022098.1"/>
</dbReference>
<feature type="transmembrane region" description="Helical" evidence="5">
    <location>
        <begin position="139"/>
        <end position="161"/>
    </location>
</feature>
<accession>A0A250J897</accession>
<evidence type="ECO:0000256" key="5">
    <source>
        <dbReference type="SAM" id="Phobius"/>
    </source>
</evidence>
<evidence type="ECO:0000256" key="3">
    <source>
        <dbReference type="ARBA" id="ARBA00022989"/>
    </source>
</evidence>
<keyword evidence="4 5" id="KW-0472">Membrane</keyword>
<evidence type="ECO:0000256" key="2">
    <source>
        <dbReference type="ARBA" id="ARBA00022692"/>
    </source>
</evidence>
<evidence type="ECO:0000313" key="8">
    <source>
        <dbReference type="Proteomes" id="UP000217257"/>
    </source>
</evidence>
<dbReference type="PANTHER" id="PTHR31310:SF7">
    <property type="entry name" value="PA-PHOSPHATASE RELATED-FAMILY PROTEIN DDB_G0268928"/>
    <property type="match status" value="1"/>
</dbReference>
<dbReference type="PANTHER" id="PTHR31310">
    <property type="match status" value="1"/>
</dbReference>
<dbReference type="Proteomes" id="UP000217257">
    <property type="component" value="Chromosome"/>
</dbReference>
<feature type="transmembrane region" description="Helical" evidence="5">
    <location>
        <begin position="170"/>
        <end position="188"/>
    </location>
</feature>
<keyword evidence="3 5" id="KW-1133">Transmembrane helix</keyword>
<organism evidence="7 8">
    <name type="scientific">Cystobacter fuscus</name>
    <dbReference type="NCBI Taxonomy" id="43"/>
    <lineage>
        <taxon>Bacteria</taxon>
        <taxon>Pseudomonadati</taxon>
        <taxon>Myxococcota</taxon>
        <taxon>Myxococcia</taxon>
        <taxon>Myxococcales</taxon>
        <taxon>Cystobacterineae</taxon>
        <taxon>Archangiaceae</taxon>
        <taxon>Cystobacter</taxon>
    </lineage>
</organism>
<dbReference type="EMBL" id="CP022098">
    <property type="protein sequence ID" value="ATB39692.1"/>
    <property type="molecule type" value="Genomic_DNA"/>
</dbReference>
<feature type="transmembrane region" description="Helical" evidence="5">
    <location>
        <begin position="250"/>
        <end position="267"/>
    </location>
</feature>
<sequence>MKTATLERRVLPDAPEVRFKPVDVVIIVACACAAFLLVGPYRWAPGAASSAVTFFIFALGPLVLRTLESYFPRQRLLSFVASFWLLPVVALGHGAMCPLVTAVSPGLQDAQLATLDQRLFGAQVSVVLGQLSPPWLTELLMLCYYGYFLWPLVLGATLYFASKREAFDEYLLALSLFFAFNFVLYSLVPAIGPRYFLFAAFPETLQGLWFTPYLESAMRQPGFAKDCFPSGHTGATLVVLVYALRFERRVFRVMLLPGLGLIAATLVGRFHYATDLMCAVPLLLGVVGFAMAYTRSMARRGTVERPVGMDAIVRS</sequence>
<feature type="transmembrane region" description="Helical" evidence="5">
    <location>
        <begin position="21"/>
        <end position="41"/>
    </location>
</feature>
<gene>
    <name evidence="7" type="ORF">CYFUS_005137</name>
</gene>
<evidence type="ECO:0000313" key="7">
    <source>
        <dbReference type="EMBL" id="ATB39692.1"/>
    </source>
</evidence>
<feature type="transmembrane region" description="Helical" evidence="5">
    <location>
        <begin position="76"/>
        <end position="96"/>
    </location>
</feature>
<dbReference type="InterPro" id="IPR052185">
    <property type="entry name" value="IPC_Synthase-Related"/>
</dbReference>
<feature type="transmembrane region" description="Helical" evidence="5">
    <location>
        <begin position="47"/>
        <end position="64"/>
    </location>
</feature>
<feature type="transmembrane region" description="Helical" evidence="5">
    <location>
        <begin position="273"/>
        <end position="293"/>
    </location>
</feature>
<evidence type="ECO:0000256" key="4">
    <source>
        <dbReference type="ARBA" id="ARBA00023136"/>
    </source>
</evidence>
<dbReference type="KEGG" id="cfus:CYFUS_005137"/>
<dbReference type="Pfam" id="PF14378">
    <property type="entry name" value="PAP2_3"/>
    <property type="match status" value="1"/>
</dbReference>
<dbReference type="InterPro" id="IPR026841">
    <property type="entry name" value="Aur1/Ipt1"/>
</dbReference>
<keyword evidence="2 5" id="KW-0812">Transmembrane</keyword>
<dbReference type="GO" id="GO:0016020">
    <property type="term" value="C:membrane"/>
    <property type="evidence" value="ECO:0007669"/>
    <property type="project" value="UniProtKB-SubCell"/>
</dbReference>